<gene>
    <name evidence="3" type="ORF">JKP88DRAFT_264646</name>
</gene>
<dbReference type="AlphaFoldDB" id="A0A835YRR9"/>
<feature type="region of interest" description="Disordered" evidence="2">
    <location>
        <begin position="470"/>
        <end position="537"/>
    </location>
</feature>
<dbReference type="Proteomes" id="UP000664859">
    <property type="component" value="Unassembled WGS sequence"/>
</dbReference>
<sequence length="794" mass="84566">MNCPVLLGSGPYCSEQQEIPATELHVASLRTFIFTIKQSALVQALRLKVREQELVADVLKAEVATLRAWSPDQVNDLVIAKTCGGPKRFRPKTREELQNELSALEKKHVRALLKLKQAAEQGGGGGGGGVDAAAAAAPSVQEGPEVAVEEAPRFAPSMEDVAALMEELEELRVAVKTGVSAPLHEYCNFKLYTACFARSRAKHKVAALFKAHDINLQHQATELERLRSHNSELVQEGERLGHAARRNKDLRGKNAALVERVEALAAAHDEALEELHHAQTRLALYEEGAKMYFGSVQHLEVYSSSHVSKYCIFALEELHHAQTRLALYDEEAKLEADALRTQLASAVTEAAAAAEREASLAGDAEAGLAAAVKQAAEARHQLRARTVALEAAQGAARDAEKRTRRLQDAHDKLAADVAHLGKDAAAAETFRERLRAVNAENKTLRKRVEELAAARDAERERALRLEVASSLTASAPSQPQLPAVTPASPVPTAPASPQPQHSPTTRGDSAPPVKVLTEGDRARVARRGGLRGAPGGDRVAELADRRAALEACSPAQQALLDDLEDLAMDLSDQASLLSSQLREAQASEAASAKECGELRGAITELQHQVSAAKVVTRRLSATAPPLSTDGSAPKKPHAPLGAAHMRQVDALRAQLAAAEAERRAAARRCEALELELAAARMEADLYRTRHAAAAKELAAAVAELEAGGDDATAAAPSAAVAAAAATLASVPDIQAAAAARLRAVEAEAVKCREKREQLTVELDETAQYVVILEDRLAGLGYRVGEGGDHEPGVS</sequence>
<organism evidence="3 4">
    <name type="scientific">Tribonema minus</name>
    <dbReference type="NCBI Taxonomy" id="303371"/>
    <lineage>
        <taxon>Eukaryota</taxon>
        <taxon>Sar</taxon>
        <taxon>Stramenopiles</taxon>
        <taxon>Ochrophyta</taxon>
        <taxon>PX clade</taxon>
        <taxon>Xanthophyceae</taxon>
        <taxon>Tribonematales</taxon>
        <taxon>Tribonemataceae</taxon>
        <taxon>Tribonema</taxon>
    </lineage>
</organism>
<feature type="coiled-coil region" evidence="1">
    <location>
        <begin position="94"/>
        <end position="121"/>
    </location>
</feature>
<dbReference type="PANTHER" id="PTHR23159">
    <property type="entry name" value="CENTROSOMAL PROTEIN 2"/>
    <property type="match status" value="1"/>
</dbReference>
<evidence type="ECO:0000313" key="3">
    <source>
        <dbReference type="EMBL" id="KAG5178430.1"/>
    </source>
</evidence>
<feature type="compositionally biased region" description="Pro residues" evidence="2">
    <location>
        <begin position="488"/>
        <end position="497"/>
    </location>
</feature>
<keyword evidence="4" id="KW-1185">Reference proteome</keyword>
<evidence type="ECO:0000256" key="1">
    <source>
        <dbReference type="SAM" id="Coils"/>
    </source>
</evidence>
<feature type="compositionally biased region" description="Polar residues" evidence="2">
    <location>
        <begin position="470"/>
        <end position="480"/>
    </location>
</feature>
<comment type="caution">
    <text evidence="3">The sequence shown here is derived from an EMBL/GenBank/DDBJ whole genome shotgun (WGS) entry which is preliminary data.</text>
</comment>
<feature type="coiled-coil region" evidence="1">
    <location>
        <begin position="389"/>
        <end position="461"/>
    </location>
</feature>
<dbReference type="EMBL" id="JAFCMP010000515">
    <property type="protein sequence ID" value="KAG5178430.1"/>
    <property type="molecule type" value="Genomic_DNA"/>
</dbReference>
<name>A0A835YRR9_9STRA</name>
<reference evidence="3" key="1">
    <citation type="submission" date="2021-02" db="EMBL/GenBank/DDBJ databases">
        <title>First Annotated Genome of the Yellow-green Alga Tribonema minus.</title>
        <authorList>
            <person name="Mahan K.M."/>
        </authorList>
    </citation>
    <scope>NUCLEOTIDE SEQUENCE</scope>
    <source>
        <strain evidence="3">UTEX B ZZ1240</strain>
    </source>
</reference>
<feature type="coiled-coil region" evidence="1">
    <location>
        <begin position="641"/>
        <end position="689"/>
    </location>
</feature>
<protein>
    <submittedName>
        <fullName evidence="3">Uncharacterized protein</fullName>
    </submittedName>
</protein>
<feature type="coiled-coil region" evidence="1">
    <location>
        <begin position="216"/>
        <end position="281"/>
    </location>
</feature>
<keyword evidence="1" id="KW-0175">Coiled coil</keyword>
<dbReference type="OrthoDB" id="71899at2759"/>
<proteinExistence type="predicted"/>
<accession>A0A835YRR9</accession>
<evidence type="ECO:0000256" key="2">
    <source>
        <dbReference type="SAM" id="MobiDB-lite"/>
    </source>
</evidence>
<evidence type="ECO:0000313" key="4">
    <source>
        <dbReference type="Proteomes" id="UP000664859"/>
    </source>
</evidence>
<dbReference type="PANTHER" id="PTHR23159:SF66">
    <property type="entry name" value="OS04G0158400 PROTEIN"/>
    <property type="match status" value="1"/>
</dbReference>